<accession>A0A1F8CMS9</accession>
<proteinExistence type="predicted"/>
<dbReference type="Proteomes" id="UP000179241">
    <property type="component" value="Unassembled WGS sequence"/>
</dbReference>
<reference evidence="1 2" key="1">
    <citation type="journal article" date="2016" name="Nat. Commun.">
        <title>Thousands of microbial genomes shed light on interconnected biogeochemical processes in an aquifer system.</title>
        <authorList>
            <person name="Anantharaman K."/>
            <person name="Brown C.T."/>
            <person name="Hug L.A."/>
            <person name="Sharon I."/>
            <person name="Castelle C.J."/>
            <person name="Probst A.J."/>
            <person name="Thomas B.C."/>
            <person name="Singh A."/>
            <person name="Wilkins M.J."/>
            <person name="Karaoz U."/>
            <person name="Brodie E.L."/>
            <person name="Williams K.H."/>
            <person name="Hubbard S.S."/>
            <person name="Banfield J.F."/>
        </authorList>
    </citation>
    <scope>NUCLEOTIDE SEQUENCE [LARGE SCALE GENOMIC DNA]</scope>
</reference>
<name>A0A1F8CMS9_9BACT</name>
<dbReference type="AlphaFoldDB" id="A0A1F8CMS9"/>
<evidence type="ECO:0000313" key="1">
    <source>
        <dbReference type="EMBL" id="OGM77159.1"/>
    </source>
</evidence>
<evidence type="ECO:0000313" key="2">
    <source>
        <dbReference type="Proteomes" id="UP000179241"/>
    </source>
</evidence>
<organism evidence="1 2">
    <name type="scientific">Candidatus Woesebacteria bacterium RIFOXYA1_FULL_43_9</name>
    <dbReference type="NCBI Taxonomy" id="1802534"/>
    <lineage>
        <taxon>Bacteria</taxon>
        <taxon>Candidatus Woeseibacteriota</taxon>
    </lineage>
</organism>
<sequence length="236" mass="26313">MKKILPFALIVVLIILWFGRTPPCGVVIEEKGLPVVYFYGGTSKEMVQVAFDPEMEIVVARSFGGWKVSSIYSLAKNENLGEALVAETIRHNLLLPAKAVQLVSIDGVKFVLARLKYAKNTKVINLSSVTGEGADNLYLEVKSTIFSGPNNFSASIVYRAYDSEVLEKSQKLIESLGFNVFYIKKDNLDADLVCRITGPKRLVSAWVRSTFPDCQRVFDKSDSLTFEFGEKYANTF</sequence>
<dbReference type="EMBL" id="MGHU01000031">
    <property type="protein sequence ID" value="OGM77159.1"/>
    <property type="molecule type" value="Genomic_DNA"/>
</dbReference>
<comment type="caution">
    <text evidence="1">The sequence shown here is derived from an EMBL/GenBank/DDBJ whole genome shotgun (WGS) entry which is preliminary data.</text>
</comment>
<gene>
    <name evidence="1" type="ORF">A2188_03320</name>
</gene>
<protein>
    <submittedName>
        <fullName evidence="1">Uncharacterized protein</fullName>
    </submittedName>
</protein>